<dbReference type="PROSITE" id="PS51257">
    <property type="entry name" value="PROKAR_LIPOPROTEIN"/>
    <property type="match status" value="1"/>
</dbReference>
<comment type="caution">
    <text evidence="2">The sequence shown here is derived from an EMBL/GenBank/DDBJ whole genome shotgun (WGS) entry which is preliminary data.</text>
</comment>
<evidence type="ECO:0000313" key="3">
    <source>
        <dbReference type="Proteomes" id="UP001160130"/>
    </source>
</evidence>
<accession>A0ABT6KU93</accession>
<gene>
    <name evidence="2" type="ORF">M2272_000915</name>
</gene>
<protein>
    <recommendedName>
        <fullName evidence="4">DUF3558 domain-containing protein</fullName>
    </recommendedName>
</protein>
<sequence>MKACLGKVSAVSAVSAVVAATAALSGCASGTVINTDEAAPQAAAGTTVPAPQFGTANLVNAADYLLRVDERTGYYFSTPSGRWRCAILPRDRAGCQTADGTSAMGVTGAPDEAPDPSGGTRAPNALVVERDTDAHFAVLEQPEFAQSAATVLPFGKVLAVAGFRCNVQEQTGVSCVRELTGRGFTFSAEGYTLNYTDVP</sequence>
<organism evidence="2 3">
    <name type="scientific">Mycolicibacterium frederiksbergense</name>
    <dbReference type="NCBI Taxonomy" id="117567"/>
    <lineage>
        <taxon>Bacteria</taxon>
        <taxon>Bacillati</taxon>
        <taxon>Actinomycetota</taxon>
        <taxon>Actinomycetes</taxon>
        <taxon>Mycobacteriales</taxon>
        <taxon>Mycobacteriaceae</taxon>
        <taxon>Mycolicibacterium</taxon>
    </lineage>
</organism>
<name>A0ABT6KU93_9MYCO</name>
<dbReference type="Proteomes" id="UP001160130">
    <property type="component" value="Unassembled WGS sequence"/>
</dbReference>
<keyword evidence="3" id="KW-1185">Reference proteome</keyword>
<evidence type="ECO:0000256" key="1">
    <source>
        <dbReference type="SAM" id="SignalP"/>
    </source>
</evidence>
<reference evidence="2 3" key="1">
    <citation type="submission" date="2023-04" db="EMBL/GenBank/DDBJ databases">
        <title>Forest soil microbial communities from Buena Vista Peninsula, Colon Province, Panama.</title>
        <authorList>
            <person name="Bouskill N."/>
        </authorList>
    </citation>
    <scope>NUCLEOTIDE SEQUENCE [LARGE SCALE GENOMIC DNA]</scope>
    <source>
        <strain evidence="2 3">AC80</strain>
    </source>
</reference>
<evidence type="ECO:0008006" key="4">
    <source>
        <dbReference type="Google" id="ProtNLM"/>
    </source>
</evidence>
<dbReference type="RefSeq" id="WP_280830911.1">
    <property type="nucleotide sequence ID" value="NZ_JARXVE010000001.1"/>
</dbReference>
<proteinExistence type="predicted"/>
<evidence type="ECO:0000313" key="2">
    <source>
        <dbReference type="EMBL" id="MDH6194294.1"/>
    </source>
</evidence>
<keyword evidence="1" id="KW-0732">Signal</keyword>
<feature type="chain" id="PRO_5046783175" description="DUF3558 domain-containing protein" evidence="1">
    <location>
        <begin position="20"/>
        <end position="199"/>
    </location>
</feature>
<dbReference type="EMBL" id="JARXVE010000001">
    <property type="protein sequence ID" value="MDH6194294.1"/>
    <property type="molecule type" value="Genomic_DNA"/>
</dbReference>
<feature type="signal peptide" evidence="1">
    <location>
        <begin position="1"/>
        <end position="19"/>
    </location>
</feature>